<evidence type="ECO:0000313" key="3">
    <source>
        <dbReference type="Proteomes" id="UP000666915"/>
    </source>
</evidence>
<keyword evidence="1" id="KW-0472">Membrane</keyword>
<organism evidence="2 3">
    <name type="scientific">Actinomadura nitritigenes</name>
    <dbReference type="NCBI Taxonomy" id="134602"/>
    <lineage>
        <taxon>Bacteria</taxon>
        <taxon>Bacillati</taxon>
        <taxon>Actinomycetota</taxon>
        <taxon>Actinomycetes</taxon>
        <taxon>Streptosporangiales</taxon>
        <taxon>Thermomonosporaceae</taxon>
        <taxon>Actinomadura</taxon>
    </lineage>
</organism>
<gene>
    <name evidence="2" type="ORF">J4557_40750</name>
</gene>
<dbReference type="RefSeq" id="WP_208272175.1">
    <property type="nucleotide sequence ID" value="NZ_BAAAGM010000071.1"/>
</dbReference>
<reference evidence="2 3" key="1">
    <citation type="submission" date="2021-03" db="EMBL/GenBank/DDBJ databases">
        <authorList>
            <person name="Kanchanasin P."/>
            <person name="Saeng-In P."/>
            <person name="Phongsopitanun W."/>
            <person name="Yuki M."/>
            <person name="Kudo T."/>
            <person name="Ohkuma M."/>
            <person name="Tanasupawat S."/>
        </authorList>
    </citation>
    <scope>NUCLEOTIDE SEQUENCE [LARGE SCALE GENOMIC DNA]</scope>
    <source>
        <strain evidence="2 3">L46</strain>
    </source>
</reference>
<sequence>MDDQIMGLGLAPHTIAIVAIVALIVLLALLKAIRQEHVEHDSWRLVSAEVEQMGLSEIQRLLRRGLMAPHPRYWQVVEEGLVGFRPRDRNEELQRQRLLQEVRLRLMP</sequence>
<evidence type="ECO:0000256" key="1">
    <source>
        <dbReference type="SAM" id="Phobius"/>
    </source>
</evidence>
<accession>A0ABS3RCQ2</accession>
<comment type="caution">
    <text evidence="2">The sequence shown here is derived from an EMBL/GenBank/DDBJ whole genome shotgun (WGS) entry which is preliminary data.</text>
</comment>
<dbReference type="Proteomes" id="UP000666915">
    <property type="component" value="Unassembled WGS sequence"/>
</dbReference>
<feature type="transmembrane region" description="Helical" evidence="1">
    <location>
        <begin position="6"/>
        <end position="30"/>
    </location>
</feature>
<name>A0ABS3RCQ2_9ACTN</name>
<dbReference type="EMBL" id="JAGEOK010000037">
    <property type="protein sequence ID" value="MBO2443870.1"/>
    <property type="molecule type" value="Genomic_DNA"/>
</dbReference>
<keyword evidence="3" id="KW-1185">Reference proteome</keyword>
<keyword evidence="1" id="KW-0812">Transmembrane</keyword>
<proteinExistence type="predicted"/>
<evidence type="ECO:0000313" key="2">
    <source>
        <dbReference type="EMBL" id="MBO2443870.1"/>
    </source>
</evidence>
<keyword evidence="1" id="KW-1133">Transmembrane helix</keyword>
<protein>
    <submittedName>
        <fullName evidence="2">Uncharacterized protein</fullName>
    </submittedName>
</protein>